<proteinExistence type="predicted"/>
<sequence length="91" mass="10738">MSKRDGPYLILTQNSLTSYFIARLDKPSDPIVTYRTSALTHFRKSETFPVLPIKKFLPSTKSFCRIHSHMLRGCFNVLQEELRRQDRHLKQ</sequence>
<reference evidence="1 2" key="1">
    <citation type="submission" date="2021-06" db="EMBL/GenBank/DDBJ databases">
        <title>Caerostris extrusa draft genome.</title>
        <authorList>
            <person name="Kono N."/>
            <person name="Arakawa K."/>
        </authorList>
    </citation>
    <scope>NUCLEOTIDE SEQUENCE [LARGE SCALE GENOMIC DNA]</scope>
</reference>
<protein>
    <submittedName>
        <fullName evidence="1">Uncharacterized protein</fullName>
    </submittedName>
</protein>
<dbReference type="AlphaFoldDB" id="A0AAV4X8W1"/>
<accession>A0AAV4X8W1</accession>
<evidence type="ECO:0000313" key="2">
    <source>
        <dbReference type="Proteomes" id="UP001054945"/>
    </source>
</evidence>
<name>A0AAV4X8W1_CAEEX</name>
<dbReference type="Proteomes" id="UP001054945">
    <property type="component" value="Unassembled WGS sequence"/>
</dbReference>
<dbReference type="EMBL" id="BPLR01017436">
    <property type="protein sequence ID" value="GIY91632.1"/>
    <property type="molecule type" value="Genomic_DNA"/>
</dbReference>
<comment type="caution">
    <text evidence="1">The sequence shown here is derived from an EMBL/GenBank/DDBJ whole genome shotgun (WGS) entry which is preliminary data.</text>
</comment>
<keyword evidence="2" id="KW-1185">Reference proteome</keyword>
<organism evidence="1 2">
    <name type="scientific">Caerostris extrusa</name>
    <name type="common">Bark spider</name>
    <name type="synonym">Caerostris bankana</name>
    <dbReference type="NCBI Taxonomy" id="172846"/>
    <lineage>
        <taxon>Eukaryota</taxon>
        <taxon>Metazoa</taxon>
        <taxon>Ecdysozoa</taxon>
        <taxon>Arthropoda</taxon>
        <taxon>Chelicerata</taxon>
        <taxon>Arachnida</taxon>
        <taxon>Araneae</taxon>
        <taxon>Araneomorphae</taxon>
        <taxon>Entelegynae</taxon>
        <taxon>Araneoidea</taxon>
        <taxon>Araneidae</taxon>
        <taxon>Caerostris</taxon>
    </lineage>
</organism>
<evidence type="ECO:0000313" key="1">
    <source>
        <dbReference type="EMBL" id="GIY91632.1"/>
    </source>
</evidence>
<gene>
    <name evidence="1" type="ORF">CEXT_723141</name>
</gene>